<dbReference type="InterPro" id="IPR020094">
    <property type="entry name" value="TruA/RsuA/RluB/E/F_N"/>
</dbReference>
<gene>
    <name evidence="3" type="ORF">RFV38_10890</name>
</gene>
<dbReference type="EMBL" id="JAVIKH010000017">
    <property type="protein sequence ID" value="MDX8336996.1"/>
    <property type="molecule type" value="Genomic_DNA"/>
</dbReference>
<dbReference type="SUPFAM" id="SSF55120">
    <property type="entry name" value="Pseudouridine synthase"/>
    <property type="match status" value="1"/>
</dbReference>
<evidence type="ECO:0000256" key="2">
    <source>
        <dbReference type="PROSITE-ProRule" id="PRU00117"/>
    </source>
</evidence>
<dbReference type="PANTHER" id="PTHR11142">
    <property type="entry name" value="PSEUDOURIDYLATE SYNTHASE"/>
    <property type="match status" value="1"/>
</dbReference>
<evidence type="ECO:0000313" key="3">
    <source>
        <dbReference type="EMBL" id="MDX8336996.1"/>
    </source>
</evidence>
<dbReference type="Gene3D" id="3.30.70.660">
    <property type="entry name" value="Pseudouridine synthase I, catalytic domain, C-terminal subdomain"/>
    <property type="match status" value="1"/>
</dbReference>
<dbReference type="RefSeq" id="WP_320314347.1">
    <property type="nucleotide sequence ID" value="NZ_JAVIKH010000017.1"/>
</dbReference>
<dbReference type="Proteomes" id="UP001279681">
    <property type="component" value="Unassembled WGS sequence"/>
</dbReference>
<dbReference type="PROSITE" id="PS50084">
    <property type="entry name" value="KH_TYPE_1"/>
    <property type="match status" value="1"/>
</dbReference>
<dbReference type="InterPro" id="IPR020103">
    <property type="entry name" value="PsdUridine_synth_cat_dom_sf"/>
</dbReference>
<name>A0ABU4WEK8_9FUSO</name>
<protein>
    <submittedName>
        <fullName evidence="3">Pseudouridylate synthase</fullName>
    </submittedName>
</protein>
<sequence>MNFRGVEKTDKWGYIFTVFYNGEKFHSFDEMAGKTTVKGEFRRVMNELGFTWAKGIQQGGRTDSKVSAERNLLYVSSNFQGNLKEIIFKFNEKMKESIFIRKVEKTFPNLSFPEYIEKREYLYRYPKKRIKRSIEDIEKTLLEISGTYDVSRFTDKKGLDLKEHERTVKVTFEKNILKFIGNSFMPKQVRNMAGYILTGEIETFPGKYLTLENVYLKDELKNKIIILNTDINVSGVEKIEKTLDGEISIFYVKKENKGKVIGKNASNIKSLRKEFGNIVIREI</sequence>
<dbReference type="CDD" id="cd02409">
    <property type="entry name" value="KH-II_SF"/>
    <property type="match status" value="1"/>
</dbReference>
<dbReference type="Gene3D" id="3.30.300.20">
    <property type="match status" value="1"/>
</dbReference>
<dbReference type="InterPro" id="IPR001406">
    <property type="entry name" value="PsdUridine_synth_TruA"/>
</dbReference>
<dbReference type="Gene3D" id="3.30.70.580">
    <property type="entry name" value="Pseudouridine synthase I, catalytic domain, N-terminal subdomain"/>
    <property type="match status" value="1"/>
</dbReference>
<evidence type="ECO:0000256" key="1">
    <source>
        <dbReference type="ARBA" id="ARBA00023235"/>
    </source>
</evidence>
<reference evidence="4" key="1">
    <citation type="submission" date="2023-07" db="EMBL/GenBank/DDBJ databases">
        <authorList>
            <person name="Colorado M.A."/>
            <person name="Villamil L.M."/>
            <person name="Melo J.F."/>
            <person name="Rodriguez J.A."/>
            <person name="Ruiz R.Y."/>
        </authorList>
    </citation>
    <scope>NUCLEOTIDE SEQUENCE [LARGE SCALE GENOMIC DNA]</scope>
    <source>
        <strain evidence="4">C33</strain>
    </source>
</reference>
<keyword evidence="2" id="KW-0694">RNA-binding</keyword>
<keyword evidence="1" id="KW-0413">Isomerase</keyword>
<accession>A0ABU4WEK8</accession>
<dbReference type="InterPro" id="IPR020095">
    <property type="entry name" value="PsdUridine_synth_TruA_C"/>
</dbReference>
<evidence type="ECO:0000313" key="4">
    <source>
        <dbReference type="Proteomes" id="UP001279681"/>
    </source>
</evidence>
<keyword evidence="4" id="KW-1185">Reference proteome</keyword>
<organism evidence="3 4">
    <name type="scientific">Candidatus Cetobacterium colombiensis</name>
    <dbReference type="NCBI Taxonomy" id="3073100"/>
    <lineage>
        <taxon>Bacteria</taxon>
        <taxon>Fusobacteriati</taxon>
        <taxon>Fusobacteriota</taxon>
        <taxon>Fusobacteriia</taxon>
        <taxon>Fusobacteriales</taxon>
        <taxon>Fusobacteriaceae</taxon>
        <taxon>Cetobacterium</taxon>
    </lineage>
</organism>
<comment type="caution">
    <text evidence="3">The sequence shown here is derived from an EMBL/GenBank/DDBJ whole genome shotgun (WGS) entry which is preliminary data.</text>
</comment>
<dbReference type="PANTHER" id="PTHR11142:SF0">
    <property type="entry name" value="TRNA PSEUDOURIDINE SYNTHASE-LIKE 1"/>
    <property type="match status" value="1"/>
</dbReference>
<dbReference type="InterPro" id="IPR015946">
    <property type="entry name" value="KH_dom-like_a/b"/>
</dbReference>
<proteinExistence type="predicted"/>